<feature type="non-terminal residue" evidence="4">
    <location>
        <position position="93"/>
    </location>
</feature>
<dbReference type="SMART" id="SM00248">
    <property type="entry name" value="ANK"/>
    <property type="match status" value="1"/>
</dbReference>
<dbReference type="InterPro" id="IPR002110">
    <property type="entry name" value="Ankyrin_rpt"/>
</dbReference>
<proteinExistence type="predicted"/>
<comment type="caution">
    <text evidence="4">The sequence shown here is derived from an EMBL/GenBank/DDBJ whole genome shotgun (WGS) entry which is preliminary data.</text>
</comment>
<evidence type="ECO:0000256" key="3">
    <source>
        <dbReference type="PROSITE-ProRule" id="PRU00023"/>
    </source>
</evidence>
<dbReference type="Gene3D" id="1.25.40.20">
    <property type="entry name" value="Ankyrin repeat-containing domain"/>
    <property type="match status" value="1"/>
</dbReference>
<dbReference type="EMBL" id="NCKW01016181">
    <property type="protein sequence ID" value="POM61225.1"/>
    <property type="molecule type" value="Genomic_DNA"/>
</dbReference>
<accession>A0A2P4X6Q1</accession>
<keyword evidence="1" id="KW-0677">Repeat</keyword>
<sequence length="93" mass="10255">MQHLTHDDVPDVWACARTPEAAPTLERLLLDATPPDDRNDFGETALHVAAARGNDEAVKLLLLYGAGLLAADWESGWTPLHRSLYHQHLSSEC</sequence>
<dbReference type="PROSITE" id="PS50088">
    <property type="entry name" value="ANK_REPEAT"/>
    <property type="match status" value="1"/>
</dbReference>
<evidence type="ECO:0000256" key="1">
    <source>
        <dbReference type="ARBA" id="ARBA00022737"/>
    </source>
</evidence>
<keyword evidence="5" id="KW-1185">Reference proteome</keyword>
<dbReference type="InterPro" id="IPR036770">
    <property type="entry name" value="Ankyrin_rpt-contain_sf"/>
</dbReference>
<dbReference type="OrthoDB" id="21416at2759"/>
<evidence type="ECO:0000256" key="2">
    <source>
        <dbReference type="ARBA" id="ARBA00023043"/>
    </source>
</evidence>
<organism evidence="4 5">
    <name type="scientific">Phytophthora palmivora</name>
    <dbReference type="NCBI Taxonomy" id="4796"/>
    <lineage>
        <taxon>Eukaryota</taxon>
        <taxon>Sar</taxon>
        <taxon>Stramenopiles</taxon>
        <taxon>Oomycota</taxon>
        <taxon>Peronosporomycetes</taxon>
        <taxon>Peronosporales</taxon>
        <taxon>Peronosporaceae</taxon>
        <taxon>Phytophthora</taxon>
    </lineage>
</organism>
<dbReference type="SUPFAM" id="SSF48403">
    <property type="entry name" value="Ankyrin repeat"/>
    <property type="match status" value="1"/>
</dbReference>
<dbReference type="AlphaFoldDB" id="A0A2P4X6Q1"/>
<keyword evidence="2 3" id="KW-0040">ANK repeat</keyword>
<protein>
    <submittedName>
        <fullName evidence="4">Regulator of chromosome condensation (RCC1)-like protein</fullName>
    </submittedName>
</protein>
<evidence type="ECO:0000313" key="4">
    <source>
        <dbReference type="EMBL" id="POM61225.1"/>
    </source>
</evidence>
<name>A0A2P4X6Q1_9STRA</name>
<reference evidence="4 5" key="1">
    <citation type="journal article" date="2017" name="Genome Biol. Evol.">
        <title>Phytophthora megakarya and P. palmivora, closely related causal agents of cacao black pod rot, underwent increases in genome sizes and gene numbers by different mechanisms.</title>
        <authorList>
            <person name="Ali S.S."/>
            <person name="Shao J."/>
            <person name="Lary D.J."/>
            <person name="Kronmiller B."/>
            <person name="Shen D."/>
            <person name="Strem M.D."/>
            <person name="Amoako-Attah I."/>
            <person name="Akrofi A.Y."/>
            <person name="Begoude B.A."/>
            <person name="Ten Hoopen G.M."/>
            <person name="Coulibaly K."/>
            <person name="Kebe B.I."/>
            <person name="Melnick R.L."/>
            <person name="Guiltinan M.J."/>
            <person name="Tyler B.M."/>
            <person name="Meinhardt L.W."/>
            <person name="Bailey B.A."/>
        </authorList>
    </citation>
    <scope>NUCLEOTIDE SEQUENCE [LARGE SCALE GENOMIC DNA]</scope>
    <source>
        <strain evidence="5">sbr112.9</strain>
    </source>
</reference>
<feature type="repeat" description="ANK" evidence="3">
    <location>
        <begin position="41"/>
        <end position="73"/>
    </location>
</feature>
<gene>
    <name evidence="4" type="ORF">PHPALM_29795</name>
</gene>
<evidence type="ECO:0000313" key="5">
    <source>
        <dbReference type="Proteomes" id="UP000237271"/>
    </source>
</evidence>
<dbReference type="Proteomes" id="UP000237271">
    <property type="component" value="Unassembled WGS sequence"/>
</dbReference>
<dbReference type="PROSITE" id="PS50297">
    <property type="entry name" value="ANK_REP_REGION"/>
    <property type="match status" value="1"/>
</dbReference>
<dbReference type="Pfam" id="PF12796">
    <property type="entry name" value="Ank_2"/>
    <property type="match status" value="1"/>
</dbReference>
<dbReference type="PANTHER" id="PTHR24203">
    <property type="entry name" value="ANKYRIN REPEAT FAMILY PROTEIN"/>
    <property type="match status" value="1"/>
</dbReference>
<dbReference type="PANTHER" id="PTHR24203:SF45">
    <property type="entry name" value="ANKYRIN REPEAT DOMAIN 6"/>
    <property type="match status" value="1"/>
</dbReference>